<sequence length="152" mass="17170">MKRIKQITAALLCCLFIPCAIASDTNMNLQPGLFKKLLAQSPSESLQELESLGLVLPEAYEIAGREYAEIVVGEVLQGLDWENYNYPNYSYTEAAKLGMRIVNLLYAHDPELNAARREYYASLGKEPPLYYEGEGELVMVRDDSVLHVKTYE</sequence>
<evidence type="ECO:0000256" key="1">
    <source>
        <dbReference type="SAM" id="SignalP"/>
    </source>
</evidence>
<dbReference type="AlphaFoldDB" id="A0A9D2RYB5"/>
<organism evidence="2 3">
    <name type="scientific">Candidatus Acutalibacter ornithocaccae</name>
    <dbReference type="NCBI Taxonomy" id="2838416"/>
    <lineage>
        <taxon>Bacteria</taxon>
        <taxon>Bacillati</taxon>
        <taxon>Bacillota</taxon>
        <taxon>Clostridia</taxon>
        <taxon>Eubacteriales</taxon>
        <taxon>Acutalibacteraceae</taxon>
        <taxon>Acutalibacter</taxon>
    </lineage>
</organism>
<name>A0A9D2RYB5_9FIRM</name>
<protein>
    <submittedName>
        <fullName evidence="2">Uncharacterized protein</fullName>
    </submittedName>
</protein>
<evidence type="ECO:0000313" key="2">
    <source>
        <dbReference type="EMBL" id="HJB36454.1"/>
    </source>
</evidence>
<dbReference type="Proteomes" id="UP000824214">
    <property type="component" value="Unassembled WGS sequence"/>
</dbReference>
<gene>
    <name evidence="2" type="ORF">H9942_00110</name>
</gene>
<dbReference type="EMBL" id="DWXZ01000002">
    <property type="protein sequence ID" value="HJB36454.1"/>
    <property type="molecule type" value="Genomic_DNA"/>
</dbReference>
<feature type="chain" id="PRO_5039147507" evidence="1">
    <location>
        <begin position="23"/>
        <end position="152"/>
    </location>
</feature>
<reference evidence="2" key="1">
    <citation type="journal article" date="2021" name="PeerJ">
        <title>Extensive microbial diversity within the chicken gut microbiome revealed by metagenomics and culture.</title>
        <authorList>
            <person name="Gilroy R."/>
            <person name="Ravi A."/>
            <person name="Getino M."/>
            <person name="Pursley I."/>
            <person name="Horton D.L."/>
            <person name="Alikhan N.F."/>
            <person name="Baker D."/>
            <person name="Gharbi K."/>
            <person name="Hall N."/>
            <person name="Watson M."/>
            <person name="Adriaenssens E.M."/>
            <person name="Foster-Nyarko E."/>
            <person name="Jarju S."/>
            <person name="Secka A."/>
            <person name="Antonio M."/>
            <person name="Oren A."/>
            <person name="Chaudhuri R.R."/>
            <person name="La Ragione R."/>
            <person name="Hildebrand F."/>
            <person name="Pallen M.J."/>
        </authorList>
    </citation>
    <scope>NUCLEOTIDE SEQUENCE</scope>
    <source>
        <strain evidence="2">ChiBcolR8-3208</strain>
    </source>
</reference>
<proteinExistence type="predicted"/>
<keyword evidence="1" id="KW-0732">Signal</keyword>
<feature type="signal peptide" evidence="1">
    <location>
        <begin position="1"/>
        <end position="22"/>
    </location>
</feature>
<evidence type="ECO:0000313" key="3">
    <source>
        <dbReference type="Proteomes" id="UP000824214"/>
    </source>
</evidence>
<comment type="caution">
    <text evidence="2">The sequence shown here is derived from an EMBL/GenBank/DDBJ whole genome shotgun (WGS) entry which is preliminary data.</text>
</comment>
<reference evidence="2" key="2">
    <citation type="submission" date="2021-04" db="EMBL/GenBank/DDBJ databases">
        <authorList>
            <person name="Gilroy R."/>
        </authorList>
    </citation>
    <scope>NUCLEOTIDE SEQUENCE</scope>
    <source>
        <strain evidence="2">ChiBcolR8-3208</strain>
    </source>
</reference>
<accession>A0A9D2RYB5</accession>